<dbReference type="PANTHER" id="PTHR12110">
    <property type="entry name" value="HYDROXYPYRUVATE ISOMERASE"/>
    <property type="match status" value="1"/>
</dbReference>
<evidence type="ECO:0000313" key="3">
    <source>
        <dbReference type="Proteomes" id="UP000269097"/>
    </source>
</evidence>
<dbReference type="InterPro" id="IPR036237">
    <property type="entry name" value="Xyl_isomerase-like_sf"/>
</dbReference>
<protein>
    <submittedName>
        <fullName evidence="2">Sugar phosphate isomerase/epimerase</fullName>
    </submittedName>
</protein>
<evidence type="ECO:0000313" key="2">
    <source>
        <dbReference type="EMBL" id="AYQ75309.1"/>
    </source>
</evidence>
<dbReference type="AlphaFoldDB" id="A0A3G3K6B6"/>
<keyword evidence="3" id="KW-1185">Reference proteome</keyword>
<dbReference type="Proteomes" id="UP000269097">
    <property type="component" value="Chromosome"/>
</dbReference>
<feature type="domain" description="Xylose isomerase-like TIM barrel" evidence="1">
    <location>
        <begin position="25"/>
        <end position="258"/>
    </location>
</feature>
<dbReference type="InterPro" id="IPR050312">
    <property type="entry name" value="IolE/XylAMocC-like"/>
</dbReference>
<dbReference type="InterPro" id="IPR013022">
    <property type="entry name" value="Xyl_isomerase-like_TIM-brl"/>
</dbReference>
<accession>A0A3G3K6B6</accession>
<proteinExistence type="predicted"/>
<dbReference type="KEGG" id="coh:EAV92_23865"/>
<dbReference type="RefSeq" id="WP_123043390.1">
    <property type="nucleotide sequence ID" value="NZ_CP033433.1"/>
</dbReference>
<dbReference type="Pfam" id="PF01261">
    <property type="entry name" value="AP_endonuc_2"/>
    <property type="match status" value="1"/>
</dbReference>
<keyword evidence="2" id="KW-0413">Isomerase</keyword>
<sequence>MNFEIGLQLFSVRQALQQDCPATLKEISKIGYKNLELFIHNADNGVRFCGLNAKELKKVLDDSNLQIVSSHVGILDTVDWNDLIEYNLEIGSKTIINPMELFADLDAVYAFCDKMNRYGERARENGLDFYYHNHFETFQRFNGQYMMDILLERTDRDLVKIEFDTYWALRGGVDPIEWLGKLGSRCDLVHQKDIPAAVKPVNVFETIDESEPITFERFMPFSKKEYFAEIGEGSMNIRGIVDEINRNGAAKYLFVEQDHTVRDELESVAISYRNITNLLASMEG</sequence>
<dbReference type="SUPFAM" id="SSF51658">
    <property type="entry name" value="Xylose isomerase-like"/>
    <property type="match status" value="1"/>
</dbReference>
<dbReference type="PANTHER" id="PTHR12110:SF41">
    <property type="entry name" value="INOSOSE DEHYDRATASE"/>
    <property type="match status" value="1"/>
</dbReference>
<reference evidence="2 3" key="1">
    <citation type="submission" date="2018-10" db="EMBL/GenBank/DDBJ databases">
        <title>Genome Sequence of Cohnella sp.</title>
        <authorList>
            <person name="Srinivasan S."/>
            <person name="Kim M.K."/>
        </authorList>
    </citation>
    <scope>NUCLEOTIDE SEQUENCE [LARGE SCALE GENOMIC DNA]</scope>
    <source>
        <strain evidence="2 3">18JY8-7</strain>
    </source>
</reference>
<gene>
    <name evidence="2" type="ORF">EAV92_23865</name>
</gene>
<dbReference type="EMBL" id="CP033433">
    <property type="protein sequence ID" value="AYQ75309.1"/>
    <property type="molecule type" value="Genomic_DNA"/>
</dbReference>
<dbReference type="Gene3D" id="3.20.20.150">
    <property type="entry name" value="Divalent-metal-dependent TIM barrel enzymes"/>
    <property type="match status" value="1"/>
</dbReference>
<evidence type="ECO:0000259" key="1">
    <source>
        <dbReference type="Pfam" id="PF01261"/>
    </source>
</evidence>
<name>A0A3G3K6B6_9BACL</name>
<dbReference type="GO" id="GO:0016853">
    <property type="term" value="F:isomerase activity"/>
    <property type="evidence" value="ECO:0007669"/>
    <property type="project" value="UniProtKB-KW"/>
</dbReference>
<organism evidence="2 3">
    <name type="scientific">Cohnella candidum</name>
    <dbReference type="NCBI Taxonomy" id="2674991"/>
    <lineage>
        <taxon>Bacteria</taxon>
        <taxon>Bacillati</taxon>
        <taxon>Bacillota</taxon>
        <taxon>Bacilli</taxon>
        <taxon>Bacillales</taxon>
        <taxon>Paenibacillaceae</taxon>
        <taxon>Cohnella</taxon>
    </lineage>
</organism>